<name>A0AAV9PM19_9PEZI</name>
<evidence type="ECO:0000313" key="3">
    <source>
        <dbReference type="Proteomes" id="UP001337655"/>
    </source>
</evidence>
<keyword evidence="1" id="KW-1133">Transmembrane helix</keyword>
<protein>
    <submittedName>
        <fullName evidence="2">Uncharacterized protein</fullName>
    </submittedName>
</protein>
<evidence type="ECO:0000256" key="1">
    <source>
        <dbReference type="SAM" id="Phobius"/>
    </source>
</evidence>
<feature type="transmembrane region" description="Helical" evidence="1">
    <location>
        <begin position="468"/>
        <end position="485"/>
    </location>
</feature>
<keyword evidence="1" id="KW-0812">Transmembrane</keyword>
<feature type="transmembrane region" description="Helical" evidence="1">
    <location>
        <begin position="323"/>
        <end position="342"/>
    </location>
</feature>
<feature type="transmembrane region" description="Helical" evidence="1">
    <location>
        <begin position="368"/>
        <end position="389"/>
    </location>
</feature>
<gene>
    <name evidence="2" type="ORF">LTR77_002047</name>
</gene>
<sequence length="537" mass="60138">MSDLALDPQLKTLRTDTLQRTVSGRPHQDAQLGQRADETPAYDILQDHDLAAERAQTWTGIARFGFNAMLASPMYRNKLRLKPAKMERIVYFLTTPDAKSQERHRADAQVKHQAQQWGMHNGLLYRKADRAHQIRRHVGADEAFDVITAEHLLANHPGRDKMLKLLEVRYIGYTKEELMYVLDHCLAHCPPNAQRYSDSQKSLLMDETNYLGAAIFWLYILAALFFSSVVIWTILNIKQTGQRTSRNGIKNSSDTWLFSALAGLSFATLSANMLNVLIQSYRAWSARHSTNASLSPTQIWHWSITSTLFQDFGEAIVKDSVRYFWAQSALLGTLSICIFMGVEGGSSSPSFYDTADCLGRQRQIPRLWAFFGLSQILPISFMQNLFYLALLRQPIKRTQTLVPITYLLAVVVSYCACLLLAPAMIGGSWLITIIVEARFFLLAPLVILHSAKPNNPNVGELMADRSQAQSVVLFAALGCSAYQIYRLVQDGVTGKDVLDGLFDHPAVSSMGCDFILSAISYGLWTFRGGPSARTKVA</sequence>
<dbReference type="Proteomes" id="UP001337655">
    <property type="component" value="Unassembled WGS sequence"/>
</dbReference>
<feature type="transmembrane region" description="Helical" evidence="1">
    <location>
        <begin position="210"/>
        <end position="235"/>
    </location>
</feature>
<reference evidence="2 3" key="1">
    <citation type="submission" date="2023-08" db="EMBL/GenBank/DDBJ databases">
        <title>Black Yeasts Isolated from many extreme environments.</title>
        <authorList>
            <person name="Coleine C."/>
            <person name="Stajich J.E."/>
            <person name="Selbmann L."/>
        </authorList>
    </citation>
    <scope>NUCLEOTIDE SEQUENCE [LARGE SCALE GENOMIC DNA]</scope>
    <source>
        <strain evidence="2 3">CCFEE 5935</strain>
    </source>
</reference>
<comment type="caution">
    <text evidence="2">The sequence shown here is derived from an EMBL/GenBank/DDBJ whole genome shotgun (WGS) entry which is preliminary data.</text>
</comment>
<keyword evidence="1" id="KW-0472">Membrane</keyword>
<dbReference type="EMBL" id="JAVRRT010000003">
    <property type="protein sequence ID" value="KAK5173366.1"/>
    <property type="molecule type" value="Genomic_DNA"/>
</dbReference>
<dbReference type="AlphaFoldDB" id="A0AAV9PM19"/>
<dbReference type="RefSeq" id="XP_064662061.1">
    <property type="nucleotide sequence ID" value="XM_064799306.1"/>
</dbReference>
<dbReference type="GeneID" id="89923394"/>
<organism evidence="2 3">
    <name type="scientific">Saxophila tyrrhenica</name>
    <dbReference type="NCBI Taxonomy" id="1690608"/>
    <lineage>
        <taxon>Eukaryota</taxon>
        <taxon>Fungi</taxon>
        <taxon>Dikarya</taxon>
        <taxon>Ascomycota</taxon>
        <taxon>Pezizomycotina</taxon>
        <taxon>Dothideomycetes</taxon>
        <taxon>Dothideomycetidae</taxon>
        <taxon>Mycosphaerellales</taxon>
        <taxon>Extremaceae</taxon>
        <taxon>Saxophila</taxon>
    </lineage>
</organism>
<accession>A0AAV9PM19</accession>
<keyword evidence="3" id="KW-1185">Reference proteome</keyword>
<feature type="transmembrane region" description="Helical" evidence="1">
    <location>
        <begin position="255"/>
        <end position="278"/>
    </location>
</feature>
<feature type="transmembrane region" description="Helical" evidence="1">
    <location>
        <begin position="401"/>
        <end position="421"/>
    </location>
</feature>
<feature type="transmembrane region" description="Helical" evidence="1">
    <location>
        <begin position="427"/>
        <end position="448"/>
    </location>
</feature>
<proteinExistence type="predicted"/>
<evidence type="ECO:0000313" key="2">
    <source>
        <dbReference type="EMBL" id="KAK5173366.1"/>
    </source>
</evidence>